<evidence type="ECO:0000256" key="1">
    <source>
        <dbReference type="ARBA" id="ARBA00004123"/>
    </source>
</evidence>
<keyword evidence="5" id="KW-0010">Activator</keyword>
<feature type="compositionally biased region" description="Low complexity" evidence="10">
    <location>
        <begin position="140"/>
        <end position="153"/>
    </location>
</feature>
<dbReference type="Pfam" id="PF07716">
    <property type="entry name" value="bZIP_2"/>
    <property type="match status" value="1"/>
</dbReference>
<feature type="coiled-coil region" evidence="9">
    <location>
        <begin position="403"/>
        <end position="430"/>
    </location>
</feature>
<dbReference type="OrthoDB" id="5419235at2759"/>
<organism evidence="12 13">
    <name type="scientific">Amylocarpus encephaloides</name>
    <dbReference type="NCBI Taxonomy" id="45428"/>
    <lineage>
        <taxon>Eukaryota</taxon>
        <taxon>Fungi</taxon>
        <taxon>Dikarya</taxon>
        <taxon>Ascomycota</taxon>
        <taxon>Pezizomycotina</taxon>
        <taxon>Leotiomycetes</taxon>
        <taxon>Helotiales</taxon>
        <taxon>Helotiales incertae sedis</taxon>
        <taxon>Amylocarpus</taxon>
    </lineage>
</organism>
<feature type="compositionally biased region" description="Polar residues" evidence="10">
    <location>
        <begin position="81"/>
        <end position="90"/>
    </location>
</feature>
<evidence type="ECO:0000256" key="8">
    <source>
        <dbReference type="ARBA" id="ARBA00061302"/>
    </source>
</evidence>
<dbReference type="InterPro" id="IPR004827">
    <property type="entry name" value="bZIP"/>
</dbReference>
<evidence type="ECO:0000313" key="12">
    <source>
        <dbReference type="EMBL" id="KAG9230709.1"/>
    </source>
</evidence>
<dbReference type="SUPFAM" id="SSF57959">
    <property type="entry name" value="Leucine zipper domain"/>
    <property type="match status" value="1"/>
</dbReference>
<dbReference type="GO" id="GO:0008652">
    <property type="term" value="P:amino acid biosynthetic process"/>
    <property type="evidence" value="ECO:0007669"/>
    <property type="project" value="UniProtKB-KW"/>
</dbReference>
<reference evidence="12" key="1">
    <citation type="journal article" date="2021" name="IMA Fungus">
        <title>Genomic characterization of three marine fungi, including Emericellopsis atlantica sp. nov. with signatures of a generalist lifestyle and marine biomass degradation.</title>
        <authorList>
            <person name="Hagestad O.C."/>
            <person name="Hou L."/>
            <person name="Andersen J.H."/>
            <person name="Hansen E.H."/>
            <person name="Altermark B."/>
            <person name="Li C."/>
            <person name="Kuhnert E."/>
            <person name="Cox R.J."/>
            <person name="Crous P.W."/>
            <person name="Spatafora J.W."/>
            <person name="Lail K."/>
            <person name="Amirebrahimi M."/>
            <person name="Lipzen A."/>
            <person name="Pangilinan J."/>
            <person name="Andreopoulos W."/>
            <person name="Hayes R.D."/>
            <person name="Ng V."/>
            <person name="Grigoriev I.V."/>
            <person name="Jackson S.A."/>
            <person name="Sutton T.D.S."/>
            <person name="Dobson A.D.W."/>
            <person name="Rama T."/>
        </authorList>
    </citation>
    <scope>NUCLEOTIDE SEQUENCE</scope>
    <source>
        <strain evidence="12">TRa018bII</strain>
    </source>
</reference>
<evidence type="ECO:0000256" key="4">
    <source>
        <dbReference type="ARBA" id="ARBA00023125"/>
    </source>
</evidence>
<evidence type="ECO:0000259" key="11">
    <source>
        <dbReference type="PROSITE" id="PS50217"/>
    </source>
</evidence>
<dbReference type="Gene3D" id="3.30.160.60">
    <property type="entry name" value="Classic Zinc Finger"/>
    <property type="match status" value="1"/>
</dbReference>
<evidence type="ECO:0000256" key="6">
    <source>
        <dbReference type="ARBA" id="ARBA00023163"/>
    </source>
</evidence>
<name>A0A9P7YBM8_9HELO</name>
<dbReference type="AlphaFoldDB" id="A0A9P7YBM8"/>
<dbReference type="PROSITE" id="PS00036">
    <property type="entry name" value="BZIP_BASIC"/>
    <property type="match status" value="1"/>
</dbReference>
<proteinExistence type="inferred from homology"/>
<dbReference type="PROSITE" id="PS50217">
    <property type="entry name" value="BZIP"/>
    <property type="match status" value="1"/>
</dbReference>
<dbReference type="GO" id="GO:0003700">
    <property type="term" value="F:DNA-binding transcription factor activity"/>
    <property type="evidence" value="ECO:0007669"/>
    <property type="project" value="InterPro"/>
</dbReference>
<feature type="compositionally biased region" description="Polar residues" evidence="10">
    <location>
        <begin position="120"/>
        <end position="139"/>
    </location>
</feature>
<evidence type="ECO:0000313" key="13">
    <source>
        <dbReference type="Proteomes" id="UP000824998"/>
    </source>
</evidence>
<feature type="region of interest" description="Disordered" evidence="10">
    <location>
        <begin position="344"/>
        <end position="383"/>
    </location>
</feature>
<dbReference type="InterPro" id="IPR046347">
    <property type="entry name" value="bZIP_sf"/>
</dbReference>
<dbReference type="Proteomes" id="UP000824998">
    <property type="component" value="Unassembled WGS sequence"/>
</dbReference>
<keyword evidence="6" id="KW-0804">Transcription</keyword>
<feature type="region of interest" description="Disordered" evidence="10">
    <location>
        <begin position="1"/>
        <end position="100"/>
    </location>
</feature>
<comment type="caution">
    <text evidence="12">The sequence shown here is derived from an EMBL/GenBank/DDBJ whole genome shotgun (WGS) entry which is preliminary data.</text>
</comment>
<dbReference type="GO" id="GO:0003677">
    <property type="term" value="F:DNA binding"/>
    <property type="evidence" value="ECO:0007669"/>
    <property type="project" value="UniProtKB-KW"/>
</dbReference>
<dbReference type="EMBL" id="MU251650">
    <property type="protein sequence ID" value="KAG9230709.1"/>
    <property type="molecule type" value="Genomic_DNA"/>
</dbReference>
<keyword evidence="9" id="KW-0175">Coiled coil</keyword>
<evidence type="ECO:0000256" key="5">
    <source>
        <dbReference type="ARBA" id="ARBA00023159"/>
    </source>
</evidence>
<comment type="similarity">
    <text evidence="8">Belongs to the bZIP family. GCN4 subfamily.</text>
</comment>
<keyword evidence="13" id="KW-1185">Reference proteome</keyword>
<evidence type="ECO:0000256" key="7">
    <source>
        <dbReference type="ARBA" id="ARBA00023242"/>
    </source>
</evidence>
<evidence type="ECO:0000256" key="2">
    <source>
        <dbReference type="ARBA" id="ARBA00022605"/>
    </source>
</evidence>
<keyword evidence="2" id="KW-0028">Amino-acid biosynthesis</keyword>
<accession>A0A9P7YBM8</accession>
<evidence type="ECO:0000256" key="9">
    <source>
        <dbReference type="SAM" id="Coils"/>
    </source>
</evidence>
<evidence type="ECO:0000256" key="3">
    <source>
        <dbReference type="ARBA" id="ARBA00023015"/>
    </source>
</evidence>
<keyword evidence="4" id="KW-0238">DNA-binding</keyword>
<dbReference type="FunFam" id="3.30.160.60:FF:001491">
    <property type="entry name" value="Cross-pathway control protein A"/>
    <property type="match status" value="1"/>
</dbReference>
<keyword evidence="7" id="KW-0539">Nucleus</keyword>
<feature type="compositionally biased region" description="Low complexity" evidence="10">
    <location>
        <begin position="37"/>
        <end position="50"/>
    </location>
</feature>
<feature type="compositionally biased region" description="Polar residues" evidence="10">
    <location>
        <begin position="21"/>
        <end position="36"/>
    </location>
</feature>
<feature type="region of interest" description="Disordered" evidence="10">
    <location>
        <begin position="120"/>
        <end position="157"/>
    </location>
</feature>
<comment type="subcellular location">
    <subcellularLocation>
        <location evidence="1">Nucleus</location>
    </subcellularLocation>
</comment>
<feature type="domain" description="BZIP" evidence="11">
    <location>
        <begin position="385"/>
        <end position="425"/>
    </location>
</feature>
<evidence type="ECO:0000256" key="10">
    <source>
        <dbReference type="SAM" id="MobiDB-lite"/>
    </source>
</evidence>
<gene>
    <name evidence="12" type="ORF">BJ875DRAFT_507139</name>
</gene>
<protein>
    <recommendedName>
        <fullName evidence="11">BZIP domain-containing protein</fullName>
    </recommendedName>
</protein>
<dbReference type="CDD" id="cd12193">
    <property type="entry name" value="bZIP_GCN4"/>
    <property type="match status" value="1"/>
</dbReference>
<keyword evidence="3" id="KW-0805">Transcription regulation</keyword>
<sequence length="436" mass="47837">MNPPRLEEFLELPPRFRPPLSTATIPSQESQLFTTDPPSRWLPSSSPSLPAQHLPARPPQSLPSQDQDFVLFENPAARRTPSLSNNSAITGRNRRHSAHLASVQNQRVAAIIQSTGHSISTSNLTNRFSSPAQNNNHFYASSAPASSAQLQQQRPTRPPVPLFAQSTGNIPQTPNMDSRGTYELFTALQTNSCDSHKPDMDLFDENDFTAFEGGASTSNHFIGSAFNSPAVTSIYDLPQMNVSSSSTNMGTVSPQDLHRDPFGSAPPSTAFTNLTSPSTYNESPEFTDSFDASPFVVSNDHDQCITGDPWYPLFPQEDHPEPLKVSESPLLPEEEVQVSEHLRANGRKRSSNGASPVNNTHSSVAGINARKGGKPLGPIVVDDPNDAEALKRARNTLAARKSRQRKMQKMEDLEDQIAKLEAERDHWKDIALRRTG</sequence>
<dbReference type="GO" id="GO:0005634">
    <property type="term" value="C:nucleus"/>
    <property type="evidence" value="ECO:0007669"/>
    <property type="project" value="UniProtKB-SubCell"/>
</dbReference>
<feature type="compositionally biased region" description="Polar residues" evidence="10">
    <location>
        <begin position="351"/>
        <end position="365"/>
    </location>
</feature>